<dbReference type="SUPFAM" id="SSF54001">
    <property type="entry name" value="Cysteine proteinases"/>
    <property type="match status" value="1"/>
</dbReference>
<dbReference type="InterPro" id="IPR013128">
    <property type="entry name" value="Peptidase_C1A"/>
</dbReference>
<evidence type="ECO:0000313" key="4">
    <source>
        <dbReference type="Proteomes" id="UP000054047"/>
    </source>
</evidence>
<keyword evidence="3" id="KW-0645">Protease</keyword>
<proteinExistence type="inferred from homology"/>
<dbReference type="InterPro" id="IPR038765">
    <property type="entry name" value="Papain-like_cys_pep_sf"/>
</dbReference>
<protein>
    <submittedName>
        <fullName evidence="3">Papain family cysteine protease</fullName>
    </submittedName>
</protein>
<reference evidence="3 4" key="1">
    <citation type="submission" date="2013-12" db="EMBL/GenBank/DDBJ databases">
        <title>Draft genome of the parsitic nematode Ancylostoma duodenale.</title>
        <authorList>
            <person name="Mitreva M."/>
        </authorList>
    </citation>
    <scope>NUCLEOTIDE SEQUENCE [LARGE SCALE GENOMIC DNA]</scope>
    <source>
        <strain evidence="3 4">Zhejiang</strain>
    </source>
</reference>
<evidence type="ECO:0000313" key="3">
    <source>
        <dbReference type="EMBL" id="KIH60296.1"/>
    </source>
</evidence>
<dbReference type="AlphaFoldDB" id="A0A0C2GT27"/>
<organism evidence="3 4">
    <name type="scientific">Ancylostoma duodenale</name>
    <dbReference type="NCBI Taxonomy" id="51022"/>
    <lineage>
        <taxon>Eukaryota</taxon>
        <taxon>Metazoa</taxon>
        <taxon>Ecdysozoa</taxon>
        <taxon>Nematoda</taxon>
        <taxon>Chromadorea</taxon>
        <taxon>Rhabditida</taxon>
        <taxon>Rhabditina</taxon>
        <taxon>Rhabditomorpha</taxon>
        <taxon>Strongyloidea</taxon>
        <taxon>Ancylostomatidae</taxon>
        <taxon>Ancylostomatinae</taxon>
        <taxon>Ancylostoma</taxon>
    </lineage>
</organism>
<sequence>MSDRICIASKGKKEILLSADDLLSCCFECGDGCEDGWPLSAWRYFTRKGLCTGGPYGDKDACKPYEIPPCGHHKNEAYYHECKDMADTPTCSSKCQKRYSKCYKRDKTFGEPMNKQGYAYEERFYSISGKGAYALPESVSAIQRDKLENGPVVARFTVYQDSMHYKSGIYKYTYGDEQGRHAVKIFGWESENGVPSWIIANSWNSEWGENGFFRVIRGEDDCGIEKNLVAGHV</sequence>
<dbReference type="Pfam" id="PF00112">
    <property type="entry name" value="Peptidase_C1"/>
    <property type="match status" value="1"/>
</dbReference>
<evidence type="ECO:0000259" key="2">
    <source>
        <dbReference type="SMART" id="SM00645"/>
    </source>
</evidence>
<comment type="similarity">
    <text evidence="1">Belongs to the peptidase C1 family.</text>
</comment>
<dbReference type="Proteomes" id="UP000054047">
    <property type="component" value="Unassembled WGS sequence"/>
</dbReference>
<dbReference type="GO" id="GO:0008234">
    <property type="term" value="F:cysteine-type peptidase activity"/>
    <property type="evidence" value="ECO:0007669"/>
    <property type="project" value="InterPro"/>
</dbReference>
<evidence type="ECO:0000256" key="1">
    <source>
        <dbReference type="ARBA" id="ARBA00008455"/>
    </source>
</evidence>
<accession>A0A0C2GT27</accession>
<keyword evidence="3" id="KW-0378">Hydrolase</keyword>
<name>A0A0C2GT27_9BILA</name>
<dbReference type="Gene3D" id="3.90.70.10">
    <property type="entry name" value="Cysteine proteinases"/>
    <property type="match status" value="1"/>
</dbReference>
<gene>
    <name evidence="3" type="ORF">ANCDUO_09459</name>
</gene>
<dbReference type="OrthoDB" id="10058785at2759"/>
<keyword evidence="4" id="KW-1185">Reference proteome</keyword>
<dbReference type="EMBL" id="KN731097">
    <property type="protein sequence ID" value="KIH60296.1"/>
    <property type="molecule type" value="Genomic_DNA"/>
</dbReference>
<dbReference type="GO" id="GO:0006508">
    <property type="term" value="P:proteolysis"/>
    <property type="evidence" value="ECO:0007669"/>
    <property type="project" value="UniProtKB-KW"/>
</dbReference>
<dbReference type="CDD" id="cd02620">
    <property type="entry name" value="Peptidase_C1A_CathepsinB"/>
    <property type="match status" value="1"/>
</dbReference>
<feature type="domain" description="Peptidase C1A papain C-terminal" evidence="2">
    <location>
        <begin position="1"/>
        <end position="232"/>
    </location>
</feature>
<dbReference type="SMART" id="SM00645">
    <property type="entry name" value="Pept_C1"/>
    <property type="match status" value="1"/>
</dbReference>
<dbReference type="PANTHER" id="PTHR12411">
    <property type="entry name" value="CYSTEINE PROTEASE FAMILY C1-RELATED"/>
    <property type="match status" value="1"/>
</dbReference>
<dbReference type="InterPro" id="IPR000668">
    <property type="entry name" value="Peptidase_C1A_C"/>
</dbReference>